<dbReference type="Pfam" id="PF13181">
    <property type="entry name" value="TPR_8"/>
    <property type="match status" value="1"/>
</dbReference>
<dbReference type="InterPro" id="IPR019734">
    <property type="entry name" value="TPR_rpt"/>
</dbReference>
<protein>
    <submittedName>
        <fullName evidence="3">Tetratricopeptide TPR_2 repeat protein</fullName>
    </submittedName>
</protein>
<proteinExistence type="predicted"/>
<feature type="repeat" description="TPR" evidence="1">
    <location>
        <begin position="908"/>
        <end position="941"/>
    </location>
</feature>
<feature type="compositionally biased region" description="Low complexity" evidence="2">
    <location>
        <begin position="370"/>
        <end position="384"/>
    </location>
</feature>
<name>D0LUL3_HALO1</name>
<dbReference type="InterPro" id="IPR011990">
    <property type="entry name" value="TPR-like_helical_dom_sf"/>
</dbReference>
<feature type="repeat" description="TPR" evidence="1">
    <location>
        <begin position="1363"/>
        <end position="1396"/>
    </location>
</feature>
<organism evidence="3 4">
    <name type="scientific">Haliangium ochraceum (strain DSM 14365 / JCM 11303 / SMP-2)</name>
    <dbReference type="NCBI Taxonomy" id="502025"/>
    <lineage>
        <taxon>Bacteria</taxon>
        <taxon>Pseudomonadati</taxon>
        <taxon>Myxococcota</taxon>
        <taxon>Polyangia</taxon>
        <taxon>Haliangiales</taxon>
        <taxon>Kofleriaceae</taxon>
        <taxon>Haliangium</taxon>
    </lineage>
</organism>
<dbReference type="Pfam" id="PF13432">
    <property type="entry name" value="TPR_16"/>
    <property type="match status" value="2"/>
</dbReference>
<evidence type="ECO:0000256" key="2">
    <source>
        <dbReference type="SAM" id="MobiDB-lite"/>
    </source>
</evidence>
<keyword evidence="1" id="KW-0802">TPR repeat</keyword>
<feature type="region of interest" description="Disordered" evidence="2">
    <location>
        <begin position="1"/>
        <end position="633"/>
    </location>
</feature>
<gene>
    <name evidence="3" type="ordered locus">Hoch_6872</name>
</gene>
<dbReference type="PROSITE" id="PS50005">
    <property type="entry name" value="TPR"/>
    <property type="match status" value="7"/>
</dbReference>
<dbReference type="eggNOG" id="COG0457">
    <property type="taxonomic scope" value="Bacteria"/>
</dbReference>
<dbReference type="PANTHER" id="PTHR12558:SF13">
    <property type="entry name" value="CELL DIVISION CYCLE PROTEIN 27 HOMOLOG"/>
    <property type="match status" value="1"/>
</dbReference>
<feature type="compositionally biased region" description="Low complexity" evidence="2">
    <location>
        <begin position="545"/>
        <end position="555"/>
    </location>
</feature>
<feature type="repeat" description="TPR" evidence="1">
    <location>
        <begin position="1092"/>
        <end position="1125"/>
    </location>
</feature>
<feature type="repeat" description="TPR" evidence="1">
    <location>
        <begin position="1404"/>
        <end position="1437"/>
    </location>
</feature>
<dbReference type="SMART" id="SM00028">
    <property type="entry name" value="TPR"/>
    <property type="match status" value="15"/>
</dbReference>
<feature type="compositionally biased region" description="Acidic residues" evidence="2">
    <location>
        <begin position="385"/>
        <end position="397"/>
    </location>
</feature>
<feature type="compositionally biased region" description="Low complexity" evidence="2">
    <location>
        <begin position="494"/>
        <end position="503"/>
    </location>
</feature>
<sequence>MPGKMAPPSVPVTLAPPGAKPGAKPAPPAAQGNDDIGLGGSGNEAASSAAPEPEVKAPNLDLGAPGDADIVRPTLPPSADDVDLGHSGNEDYDDEPNEFLDLSPAAADDDLLDLGAPGSNDAERKLARDTAATMDIGPLGIGDLDVGAADLPVSAGKRGSEGADLPAPLEDPEIFDLPAPLEAADDDADLPAPSHVARQPSADLPAPSMRRASAELPTPAARPSLSDLPAPSARGGSDLPAPRGAGASALDLPAPAGGAELPQAAGNAIDLPGDIGLDLPASSAELPASSAELPASADDFFGDLPQAAQDSLPTPASELPAATGELPAPTDDFFGDLPRPAGTGASPAGNRSGAGAELPASADDFFGDLPQTAAAPPAASQAGAELDDPLGGDDFDPLGDIGLGLGSGDADARSDFNPPDVSKPAAPSPAGGGLDDDPFGLGDSSSPLSLSTDDGPAPAKSADDAMSLGGLELEPSREDDPLGMASIPLDHGGASPSPAQASAEKSGIDDLGDMGLGGGDDTLGLDLGLPDPGSMAGAPAPPPTAAKAPAPAADAGGDDFGLPSISGGGDDLGLPSIPASSEAPRAKPKAKAKPKTKPKPERRRPGRRGEKEPEEKLDLEDTAIPRVQQGHMAASALTERHLIRRRQRRRRIIMSVAAVLVLAAGTGGFFVYRSWAAQQEIAANLSEQRSAALAALQAGEPDHWERAVAAADKALAVAPQDPDALGIAAQGAYAAIIDQGRDAERWRQAGLDYTRRIDDSSLGGAHVDKAQALKSIDQGRPAAAISRLQQVLSRTPNDPDAVLYQGWAHAAARDNTQAAQFFEKSLELSPKRPLPALYGLGRAQLAQGDRDSARATFAQILEQRESHLGALVGAAQAADVGGSDKREAKLLEIVNRPDAAEGDPRELSRAWSLAAYISLDSGRIDEAGRRFEQAINAHPANVNALVGRARVALAQERYEDATEQLTRVIGTDLNAVDPVRNLDALLTLTELAMRTDKPDEATAHLERVFAAKEQIDDRRGLSRAYVMQGQILGADESQREAAIAAYEEALTLAGDDALESALALADLYTLLGRMEKARAVLAPVERRAASDAAASVALGIRYMRANAWTDAETWLRKALELEPGDVDAQFQLGQVLASLERYDEAFEMLKSAAEAAPERSDIGLRLAIQYEKLDRDEEAAAAYEQLLSTSSPTVDTLARAGRFYARQGQTDKAGEIGERILAIKDTAAAGHYLLGEGQFAQGEHAAARDSFRRAADIEQDPQYLEATARAAERMELYDEAFEAYSEASRRAPEYIAPRLGRARLLIARRDFQRATEELEDLRKIAPNEASVFHYLGESLQAQEKHKEAISYFRTALGIDGRRAETHYRLGKSYIERGDERDAASEFTTATQIARNSATPPSWLVDAYYELGYVQRALSRRGEAVRAWDAYLELVPEAEQNETKVKEVKRLLMGLKAQLR</sequence>
<dbReference type="SUPFAM" id="SSF48452">
    <property type="entry name" value="TPR-like"/>
    <property type="match status" value="3"/>
</dbReference>
<dbReference type="Proteomes" id="UP000001880">
    <property type="component" value="Chromosome"/>
</dbReference>
<feature type="compositionally biased region" description="Basic residues" evidence="2">
    <location>
        <begin position="586"/>
        <end position="606"/>
    </location>
</feature>
<accession>D0LUL3</accession>
<dbReference type="Pfam" id="PF14559">
    <property type="entry name" value="TPR_19"/>
    <property type="match status" value="2"/>
</dbReference>
<evidence type="ECO:0000256" key="1">
    <source>
        <dbReference type="PROSITE-ProRule" id="PRU00339"/>
    </source>
</evidence>
<feature type="compositionally biased region" description="Basic and acidic residues" evidence="2">
    <location>
        <begin position="607"/>
        <end position="616"/>
    </location>
</feature>
<keyword evidence="4" id="KW-1185">Reference proteome</keyword>
<dbReference type="KEGG" id="hoh:Hoch_6872"/>
<dbReference type="STRING" id="502025.Hoch_6872"/>
<dbReference type="RefSeq" id="WP_012831928.1">
    <property type="nucleotide sequence ID" value="NC_013440.1"/>
</dbReference>
<feature type="compositionally biased region" description="Low complexity" evidence="2">
    <location>
        <begin position="277"/>
        <end position="299"/>
    </location>
</feature>
<dbReference type="PANTHER" id="PTHR12558">
    <property type="entry name" value="CELL DIVISION CYCLE 16,23,27"/>
    <property type="match status" value="1"/>
</dbReference>
<evidence type="ECO:0000313" key="4">
    <source>
        <dbReference type="Proteomes" id="UP000001880"/>
    </source>
</evidence>
<feature type="compositionally biased region" description="Low complexity" evidence="2">
    <location>
        <begin position="439"/>
        <end position="456"/>
    </location>
</feature>
<dbReference type="Gene3D" id="1.25.40.10">
    <property type="entry name" value="Tetratricopeptide repeat domain"/>
    <property type="match status" value="4"/>
</dbReference>
<feature type="compositionally biased region" description="Low complexity" evidence="2">
    <location>
        <begin position="522"/>
        <end position="538"/>
    </location>
</feature>
<feature type="compositionally biased region" description="Low complexity" evidence="2">
    <location>
        <begin position="43"/>
        <end position="58"/>
    </location>
</feature>
<feature type="repeat" description="TPR" evidence="1">
    <location>
        <begin position="799"/>
        <end position="832"/>
    </location>
</feature>
<feature type="repeat" description="TPR" evidence="1">
    <location>
        <begin position="1329"/>
        <end position="1362"/>
    </location>
</feature>
<reference evidence="3 4" key="1">
    <citation type="journal article" date="2010" name="Stand. Genomic Sci.">
        <title>Complete genome sequence of Haliangium ochraceum type strain (SMP-2).</title>
        <authorList>
            <consortium name="US DOE Joint Genome Institute (JGI-PGF)"/>
            <person name="Ivanova N."/>
            <person name="Daum C."/>
            <person name="Lang E."/>
            <person name="Abt B."/>
            <person name="Kopitz M."/>
            <person name="Saunders E."/>
            <person name="Lapidus A."/>
            <person name="Lucas S."/>
            <person name="Glavina Del Rio T."/>
            <person name="Nolan M."/>
            <person name="Tice H."/>
            <person name="Copeland A."/>
            <person name="Cheng J.F."/>
            <person name="Chen F."/>
            <person name="Bruce D."/>
            <person name="Goodwin L."/>
            <person name="Pitluck S."/>
            <person name="Mavromatis K."/>
            <person name="Pati A."/>
            <person name="Mikhailova N."/>
            <person name="Chen A."/>
            <person name="Palaniappan K."/>
            <person name="Land M."/>
            <person name="Hauser L."/>
            <person name="Chang Y.J."/>
            <person name="Jeffries C.D."/>
            <person name="Detter J.C."/>
            <person name="Brettin T."/>
            <person name="Rohde M."/>
            <person name="Goker M."/>
            <person name="Bristow J."/>
            <person name="Markowitz V."/>
            <person name="Eisen J.A."/>
            <person name="Hugenholtz P."/>
            <person name="Kyrpides N.C."/>
            <person name="Klenk H.P."/>
        </authorList>
    </citation>
    <scope>NUCLEOTIDE SEQUENCE [LARGE SCALE GENOMIC DNA]</scope>
    <source>
        <strain evidence="4">DSM 14365 / CIP 107738 / JCM 11303 / AJ 13395 / SMP-2</strain>
    </source>
</reference>
<dbReference type="EMBL" id="CP001804">
    <property type="protein sequence ID" value="ACY19336.1"/>
    <property type="molecule type" value="Genomic_DNA"/>
</dbReference>
<feature type="repeat" description="TPR" evidence="1">
    <location>
        <begin position="1126"/>
        <end position="1159"/>
    </location>
</feature>
<dbReference type="HOGENOM" id="CLU_250828_0_0_7"/>
<evidence type="ECO:0000313" key="3">
    <source>
        <dbReference type="EMBL" id="ACY19336.1"/>
    </source>
</evidence>
<dbReference type="Pfam" id="PF13174">
    <property type="entry name" value="TPR_6"/>
    <property type="match status" value="1"/>
</dbReference>